<evidence type="ECO:0000256" key="2">
    <source>
        <dbReference type="SAM" id="Phobius"/>
    </source>
</evidence>
<dbReference type="Pfam" id="PF13687">
    <property type="entry name" value="DUF4153"/>
    <property type="match status" value="1"/>
</dbReference>
<evidence type="ECO:0000256" key="1">
    <source>
        <dbReference type="SAM" id="MobiDB-lite"/>
    </source>
</evidence>
<feature type="transmembrane region" description="Helical" evidence="2">
    <location>
        <begin position="281"/>
        <end position="300"/>
    </location>
</feature>
<feature type="transmembrane region" description="Helical" evidence="2">
    <location>
        <begin position="153"/>
        <end position="170"/>
    </location>
</feature>
<feature type="transmembrane region" description="Helical" evidence="2">
    <location>
        <begin position="176"/>
        <end position="193"/>
    </location>
</feature>
<feature type="transmembrane region" description="Helical" evidence="2">
    <location>
        <begin position="205"/>
        <end position="224"/>
    </location>
</feature>
<feature type="transmembrane region" description="Helical" evidence="2">
    <location>
        <begin position="236"/>
        <end position="261"/>
    </location>
</feature>
<reference evidence="3 4" key="2">
    <citation type="submission" date="2019-09" db="EMBL/GenBank/DDBJ databases">
        <authorList>
            <person name="Jin C."/>
        </authorList>
    </citation>
    <scope>NUCLEOTIDE SEQUENCE [LARGE SCALE GENOMIC DNA]</scope>
    <source>
        <strain evidence="3 4">AN110305</strain>
    </source>
</reference>
<dbReference type="AlphaFoldDB" id="A0A5B2WTZ9"/>
<feature type="transmembrane region" description="Helical" evidence="2">
    <location>
        <begin position="395"/>
        <end position="417"/>
    </location>
</feature>
<dbReference type="InterPro" id="IPR025291">
    <property type="entry name" value="DUF4153"/>
</dbReference>
<keyword evidence="2" id="KW-1133">Transmembrane helix</keyword>
<name>A0A5B2WTZ9_9PSEU</name>
<dbReference type="OrthoDB" id="9767931at2"/>
<gene>
    <name evidence="3" type="ORF">F0L68_28315</name>
</gene>
<comment type="caution">
    <text evidence="3">The sequence shown here is derived from an EMBL/GenBank/DDBJ whole genome shotgun (WGS) entry which is preliminary data.</text>
</comment>
<accession>A0A5B2WTZ9</accession>
<keyword evidence="2" id="KW-0472">Membrane</keyword>
<feature type="transmembrane region" description="Helical" evidence="2">
    <location>
        <begin position="429"/>
        <end position="454"/>
    </location>
</feature>
<keyword evidence="4" id="KW-1185">Reference proteome</keyword>
<dbReference type="Proteomes" id="UP000323454">
    <property type="component" value="Unassembled WGS sequence"/>
</dbReference>
<keyword evidence="2" id="KW-0812">Transmembrane</keyword>
<sequence>MPPIPNPPSSTPPVRGTTRLGLRRAATAPADPAVSLITEPSADLADQPEPGSDVTPAEPAPVTAVQPGAAAVPSAIPRVPVLTGAVTRQPFWPKPARQAGRTVLLGCAAAGLTAAIALRPDRPGLGFLLTALACAAAVLIAAKRLRPAGSRSVPRALWAAAALALTAVGVLRAADWLCWLCLLAALVAGSLAVAGERGERSVRGLLFGAFAVPLAALPAWPWLWRGVRARRGTGRLVVSALVGLGLLAVFGSLLAGADAAFAELLRGVLPAVDGGTSFRQLVLFGLVGCGTAGACYLLVARPTLTDPPVGQRSSVRRLEWAVPVGLLVLLFAAFVAVQLTVLFGGSSYVLRTANLTYAQYARGGFWQLLAVTVLTLAVLAAAVRLAPRSTSADRAWLRGLLGALAGLTLVVVLSALSRMWSYQQAYGFTVLRLVVEACELWLGVVYLLVIAAGVRLRTSWLPGAVTAAAVAALLVLAVLDPERFIAERNVARWQQTGAIDLRYLGELSTDAVSALDRLPEPARNCVLTAIAERLGSAGDDDWRSWNNSRSAAQDTLAKARVSC</sequence>
<feature type="transmembrane region" description="Helical" evidence="2">
    <location>
        <begin position="460"/>
        <end position="479"/>
    </location>
</feature>
<proteinExistence type="predicted"/>
<feature type="compositionally biased region" description="Pro residues" evidence="1">
    <location>
        <begin position="1"/>
        <end position="11"/>
    </location>
</feature>
<organism evidence="3 4">
    <name type="scientific">Solihabitans fulvus</name>
    <dbReference type="NCBI Taxonomy" id="1892852"/>
    <lineage>
        <taxon>Bacteria</taxon>
        <taxon>Bacillati</taxon>
        <taxon>Actinomycetota</taxon>
        <taxon>Actinomycetes</taxon>
        <taxon>Pseudonocardiales</taxon>
        <taxon>Pseudonocardiaceae</taxon>
        <taxon>Solihabitans</taxon>
    </lineage>
</organism>
<protein>
    <submittedName>
        <fullName evidence="3">DUF4173 domain-containing protein</fullName>
    </submittedName>
</protein>
<evidence type="ECO:0000313" key="4">
    <source>
        <dbReference type="Proteomes" id="UP000323454"/>
    </source>
</evidence>
<feature type="transmembrane region" description="Helical" evidence="2">
    <location>
        <begin position="364"/>
        <end position="383"/>
    </location>
</feature>
<feature type="transmembrane region" description="Helical" evidence="2">
    <location>
        <begin position="99"/>
        <end position="118"/>
    </location>
</feature>
<evidence type="ECO:0000313" key="3">
    <source>
        <dbReference type="EMBL" id="KAA2255473.1"/>
    </source>
</evidence>
<feature type="transmembrane region" description="Helical" evidence="2">
    <location>
        <begin position="320"/>
        <end position="343"/>
    </location>
</feature>
<feature type="region of interest" description="Disordered" evidence="1">
    <location>
        <begin position="1"/>
        <end position="60"/>
    </location>
</feature>
<feature type="transmembrane region" description="Helical" evidence="2">
    <location>
        <begin position="124"/>
        <end position="141"/>
    </location>
</feature>
<dbReference type="EMBL" id="VUOB01000056">
    <property type="protein sequence ID" value="KAA2255473.1"/>
    <property type="molecule type" value="Genomic_DNA"/>
</dbReference>
<reference evidence="3 4" key="1">
    <citation type="submission" date="2019-09" db="EMBL/GenBank/DDBJ databases">
        <title>Goodfellowia gen. nov., a new genus of the Pseudonocardineae related to Actinoalloteichus, containing Goodfellowia coeruleoviolacea gen. nov., comb. nov. gen. nov., comb. nov.</title>
        <authorList>
            <person name="Labeda D."/>
        </authorList>
    </citation>
    <scope>NUCLEOTIDE SEQUENCE [LARGE SCALE GENOMIC DNA]</scope>
    <source>
        <strain evidence="3 4">AN110305</strain>
    </source>
</reference>